<keyword evidence="5" id="KW-0813">Transport</keyword>
<keyword evidence="7" id="KW-1185">Reference proteome</keyword>
<protein>
    <recommendedName>
        <fullName evidence="5">Sec-independent protein translocase protein TatC</fullName>
    </recommendedName>
</protein>
<dbReference type="GO" id="GO:0009977">
    <property type="term" value="F:proton motive force dependent protein transmembrane transporter activity"/>
    <property type="evidence" value="ECO:0007669"/>
    <property type="project" value="TreeGrafter"/>
</dbReference>
<evidence type="ECO:0000256" key="4">
    <source>
        <dbReference type="ARBA" id="ARBA00023136"/>
    </source>
</evidence>
<dbReference type="Proteomes" id="UP000005709">
    <property type="component" value="Unassembled WGS sequence"/>
</dbReference>
<dbReference type="PRINTS" id="PR01840">
    <property type="entry name" value="TATCFAMILY"/>
</dbReference>
<feature type="transmembrane region" description="Helical" evidence="5">
    <location>
        <begin position="209"/>
        <end position="229"/>
    </location>
</feature>
<keyword evidence="3 5" id="KW-1133">Transmembrane helix</keyword>
<dbReference type="eggNOG" id="COG0805">
    <property type="taxonomic scope" value="Bacteria"/>
</dbReference>
<feature type="transmembrane region" description="Helical" evidence="5">
    <location>
        <begin position="187"/>
        <end position="203"/>
    </location>
</feature>
<keyword evidence="5" id="KW-0653">Protein transport</keyword>
<dbReference type="EMBL" id="ACYG01000032">
    <property type="protein sequence ID" value="EEV16283.1"/>
    <property type="molecule type" value="Genomic_DNA"/>
</dbReference>
<dbReference type="OrthoDB" id="9777044at2"/>
<comment type="subcellular location">
    <subcellularLocation>
        <location evidence="5">Cell membrane</location>
        <topology evidence="5">Multi-pass membrane protein</topology>
    </subcellularLocation>
    <subcellularLocation>
        <location evidence="1">Membrane</location>
        <topology evidence="1">Multi-pass membrane protein</topology>
    </subcellularLocation>
</comment>
<comment type="subunit">
    <text evidence="5">Forms a complex with TatA.</text>
</comment>
<dbReference type="Pfam" id="PF00902">
    <property type="entry name" value="TatC"/>
    <property type="match status" value="1"/>
</dbReference>
<sequence>MFEELKPHLAELRKRLVICVLSVIVLFIACFGFWENILGFMTRPLVRVLPKGSEIIFTQLGETFFTAMKVSFFTSLLLAMPIIFWQVWLFVAPGLYDNEKKYVIPFVSGASIMFFLGAAFCYFFVIPVAFNFLVNFGAKQFTAMPTIGEYVGFFAKLVVAFGISFELPVVTFFLAKIGLVTNKSLSDFFRYAIVIIFIFAAVMTPPDVLSQFMLATPLIALYLLSIFIAKMINPYKPEDDESENSTDVAQA</sequence>
<keyword evidence="5" id="KW-0811">Translocation</keyword>
<feature type="transmembrane region" description="Helical" evidence="5">
    <location>
        <begin position="16"/>
        <end position="34"/>
    </location>
</feature>
<evidence type="ECO:0000256" key="1">
    <source>
        <dbReference type="ARBA" id="ARBA00004141"/>
    </source>
</evidence>
<reference evidence="6 7" key="1">
    <citation type="submission" date="2009-07" db="EMBL/GenBank/DDBJ databases">
        <authorList>
            <person name="Madupu R."/>
            <person name="Sebastian Y."/>
            <person name="Durkin A.S."/>
            <person name="Torralba M."/>
            <person name="Methe B."/>
            <person name="Sutton G.G."/>
            <person name="Strausberg R.L."/>
            <person name="Nelson K.E."/>
        </authorList>
    </citation>
    <scope>NUCLEOTIDE SEQUENCE [LARGE SCALE GENOMIC DNA]</scope>
    <source>
        <strain evidence="6 7">RM3268</strain>
    </source>
</reference>
<dbReference type="GO" id="GO:0065002">
    <property type="term" value="P:intracellular protein transmembrane transport"/>
    <property type="evidence" value="ECO:0007669"/>
    <property type="project" value="TreeGrafter"/>
</dbReference>
<dbReference type="PROSITE" id="PS01218">
    <property type="entry name" value="TATC"/>
    <property type="match status" value="1"/>
</dbReference>
<dbReference type="NCBIfam" id="TIGR00945">
    <property type="entry name" value="tatC"/>
    <property type="match status" value="1"/>
</dbReference>
<evidence type="ECO:0000256" key="5">
    <source>
        <dbReference type="HAMAP-Rule" id="MF_00902"/>
    </source>
</evidence>
<evidence type="ECO:0000256" key="2">
    <source>
        <dbReference type="ARBA" id="ARBA00022692"/>
    </source>
</evidence>
<evidence type="ECO:0000313" key="6">
    <source>
        <dbReference type="EMBL" id="EEV16283.1"/>
    </source>
</evidence>
<name>C8PLH1_9BACT</name>
<dbReference type="GO" id="GO:0033281">
    <property type="term" value="C:TAT protein transport complex"/>
    <property type="evidence" value="ECO:0007669"/>
    <property type="project" value="UniProtKB-UniRule"/>
</dbReference>
<keyword evidence="4 5" id="KW-0472">Membrane</keyword>
<dbReference type="STRING" id="824.CGRAC_1458"/>
<accession>C8PLH1</accession>
<keyword evidence="2 5" id="KW-0812">Transmembrane</keyword>
<comment type="caution">
    <text evidence="6">The sequence shown here is derived from an EMBL/GenBank/DDBJ whole genome shotgun (WGS) entry which is preliminary data.</text>
</comment>
<dbReference type="RefSeq" id="WP_005873259.1">
    <property type="nucleotide sequence ID" value="NZ_ACYG01000032.1"/>
</dbReference>
<comment type="similarity">
    <text evidence="5">Belongs to the TatC family.</text>
</comment>
<dbReference type="GO" id="GO:0043953">
    <property type="term" value="P:protein transport by the Tat complex"/>
    <property type="evidence" value="ECO:0007669"/>
    <property type="project" value="UniProtKB-UniRule"/>
</dbReference>
<organism evidence="6 7">
    <name type="scientific">Campylobacter gracilis RM3268</name>
    <dbReference type="NCBI Taxonomy" id="553220"/>
    <lineage>
        <taxon>Bacteria</taxon>
        <taxon>Pseudomonadati</taxon>
        <taxon>Campylobacterota</taxon>
        <taxon>Epsilonproteobacteria</taxon>
        <taxon>Campylobacterales</taxon>
        <taxon>Campylobacteraceae</taxon>
        <taxon>Campylobacter</taxon>
    </lineage>
</organism>
<dbReference type="PROSITE" id="PS51257">
    <property type="entry name" value="PROKAR_LIPOPROTEIN"/>
    <property type="match status" value="1"/>
</dbReference>
<evidence type="ECO:0000313" key="7">
    <source>
        <dbReference type="Proteomes" id="UP000005709"/>
    </source>
</evidence>
<evidence type="ECO:0000256" key="3">
    <source>
        <dbReference type="ARBA" id="ARBA00022989"/>
    </source>
</evidence>
<feature type="transmembrane region" description="Helical" evidence="5">
    <location>
        <begin position="70"/>
        <end position="91"/>
    </location>
</feature>
<feature type="transmembrane region" description="Helical" evidence="5">
    <location>
        <begin position="150"/>
        <end position="175"/>
    </location>
</feature>
<proteinExistence type="inferred from homology"/>
<feature type="transmembrane region" description="Helical" evidence="5">
    <location>
        <begin position="103"/>
        <end position="130"/>
    </location>
</feature>
<dbReference type="HAMAP" id="MF_00902">
    <property type="entry name" value="TatC"/>
    <property type="match status" value="1"/>
</dbReference>
<dbReference type="PANTHER" id="PTHR30371:SF0">
    <property type="entry name" value="SEC-INDEPENDENT PROTEIN TRANSLOCASE PROTEIN TATC, CHLOROPLASTIC-RELATED"/>
    <property type="match status" value="1"/>
</dbReference>
<gene>
    <name evidence="5 6" type="primary">tatC</name>
    <name evidence="6" type="ORF">CAMGR0001_1980</name>
</gene>
<dbReference type="InterPro" id="IPR002033">
    <property type="entry name" value="TatC"/>
</dbReference>
<comment type="function">
    <text evidence="5">Part of the twin-arginine translocation (Tat) system that transports large folded proteins containing a characteristic twin-arginine motif in their signal peptide across membranes.</text>
</comment>
<dbReference type="AlphaFoldDB" id="C8PLH1"/>
<dbReference type="PANTHER" id="PTHR30371">
    <property type="entry name" value="SEC-INDEPENDENT PROTEIN TRANSLOCASE PROTEIN TATC"/>
    <property type="match status" value="1"/>
</dbReference>
<dbReference type="InterPro" id="IPR019820">
    <property type="entry name" value="Sec-indep_translocase_CS"/>
</dbReference>
<keyword evidence="5" id="KW-1003">Cell membrane</keyword>